<feature type="domain" description="PPM-type phosphatase" evidence="3">
    <location>
        <begin position="173"/>
        <end position="553"/>
    </location>
</feature>
<dbReference type="Pfam" id="PF00481">
    <property type="entry name" value="PP2C"/>
    <property type="match status" value="1"/>
</dbReference>
<dbReference type="SUPFAM" id="SSF81606">
    <property type="entry name" value="PP2C-like"/>
    <property type="match status" value="1"/>
</dbReference>
<dbReference type="GO" id="GO:0004741">
    <property type="term" value="F:[pyruvate dehydrogenase (acetyl-transferring)]-phosphatase activity"/>
    <property type="evidence" value="ECO:0007669"/>
    <property type="project" value="TreeGrafter"/>
</dbReference>
<evidence type="ECO:0000256" key="2">
    <source>
        <dbReference type="SAM" id="Phobius"/>
    </source>
</evidence>
<evidence type="ECO:0000313" key="5">
    <source>
        <dbReference type="Proteomes" id="UP000562929"/>
    </source>
</evidence>
<feature type="region of interest" description="Disordered" evidence="1">
    <location>
        <begin position="320"/>
        <end position="344"/>
    </location>
</feature>
<sequence length="579" mass="63834">MHRAALGALRTTSKYFGAARHVARARLTTHRLRLPVPPDAAPLPLRSSMYFRRLPALLISGIVIGYGAWYSLNDTDGRFGSFTSSTQAFTSQQTTGRSVLVIGDDELTQATVIGDKPISKATTEDGQKVVDMLTPEQATRKLRREEKSFSVNRGQGVTRYDLVQLASNDPIEDDHAEQIIQFPARKGEQDASRDWMFWGVYDGHSGWTTSATLRRSLISYVARELNNTYMAAKNDSPSAEAVDLAIKTGFNRLDHDIVHKSVEKVFKSNSKPVAAGLLQPALSGSCALLSFYDSKTKLLRVACTGDSRAVLGRRSESGMWTASALSEDQTGSTPSEASRMRREHPGEEYVVRNGRVLGGLEPTRAFGDAVYKWSREVAGKLRESFFGRSPSPLLKTPPYVTAEPVVTTTRIDPDKGDFLVLATDGLWEMLTNEEVVGLVGKWIEAQSAPEEGTSQFRKAWANVFGFPAKPLPVEQQQSRDGAQGQKTPIRLLQWGVSPDAKDRFTVRDNNVATHLVRNALGGNDNELLRALLTLPAPFSRRYRDDLTVQVIFFGNGEKTGDVTLNLDATYEPDPPKAEL</sequence>
<feature type="compositionally biased region" description="Polar residues" evidence="1">
    <location>
        <begin position="320"/>
        <end position="336"/>
    </location>
</feature>
<dbReference type="GO" id="GO:0005739">
    <property type="term" value="C:mitochondrion"/>
    <property type="evidence" value="ECO:0007669"/>
    <property type="project" value="TreeGrafter"/>
</dbReference>
<evidence type="ECO:0000313" key="4">
    <source>
        <dbReference type="EMBL" id="KAF4591547.1"/>
    </source>
</evidence>
<keyword evidence="2" id="KW-0472">Membrane</keyword>
<accession>A0A8H4Q9B8</accession>
<dbReference type="AlphaFoldDB" id="A0A8H4Q9B8"/>
<keyword evidence="2" id="KW-1133">Transmembrane helix</keyword>
<dbReference type="InterPro" id="IPR001932">
    <property type="entry name" value="PPM-type_phosphatase-like_dom"/>
</dbReference>
<proteinExistence type="predicted"/>
<dbReference type="InterPro" id="IPR015655">
    <property type="entry name" value="PP2C"/>
</dbReference>
<dbReference type="PANTHER" id="PTHR13832">
    <property type="entry name" value="PROTEIN PHOSPHATASE 2C"/>
    <property type="match status" value="1"/>
</dbReference>
<dbReference type="OrthoDB" id="420076at2759"/>
<organism evidence="4 5">
    <name type="scientific">Ophiocordyceps camponoti-floridani</name>
    <dbReference type="NCBI Taxonomy" id="2030778"/>
    <lineage>
        <taxon>Eukaryota</taxon>
        <taxon>Fungi</taxon>
        <taxon>Dikarya</taxon>
        <taxon>Ascomycota</taxon>
        <taxon>Pezizomycotina</taxon>
        <taxon>Sordariomycetes</taxon>
        <taxon>Hypocreomycetidae</taxon>
        <taxon>Hypocreales</taxon>
        <taxon>Ophiocordycipitaceae</taxon>
        <taxon>Ophiocordyceps</taxon>
    </lineage>
</organism>
<dbReference type="CDD" id="cd00143">
    <property type="entry name" value="PP2Cc"/>
    <property type="match status" value="1"/>
</dbReference>
<dbReference type="PROSITE" id="PS51746">
    <property type="entry name" value="PPM_2"/>
    <property type="match status" value="1"/>
</dbReference>
<dbReference type="Gene3D" id="3.60.40.10">
    <property type="entry name" value="PPM-type phosphatase domain"/>
    <property type="match status" value="1"/>
</dbReference>
<dbReference type="EMBL" id="JAACLJ010000002">
    <property type="protein sequence ID" value="KAF4591547.1"/>
    <property type="molecule type" value="Genomic_DNA"/>
</dbReference>
<dbReference type="InterPro" id="IPR036457">
    <property type="entry name" value="PPM-type-like_dom_sf"/>
</dbReference>
<comment type="caution">
    <text evidence="4">The sequence shown here is derived from an EMBL/GenBank/DDBJ whole genome shotgun (WGS) entry which is preliminary data.</text>
</comment>
<name>A0A8H4Q9B8_9HYPO</name>
<evidence type="ECO:0000259" key="3">
    <source>
        <dbReference type="PROSITE" id="PS51746"/>
    </source>
</evidence>
<dbReference type="SMART" id="SM00332">
    <property type="entry name" value="PP2Cc"/>
    <property type="match status" value="1"/>
</dbReference>
<feature type="transmembrane region" description="Helical" evidence="2">
    <location>
        <begin position="54"/>
        <end position="72"/>
    </location>
</feature>
<evidence type="ECO:0000256" key="1">
    <source>
        <dbReference type="SAM" id="MobiDB-lite"/>
    </source>
</evidence>
<gene>
    <name evidence="4" type="ORF">GQ602_001846</name>
</gene>
<keyword evidence="5" id="KW-1185">Reference proteome</keyword>
<reference evidence="4 5" key="1">
    <citation type="journal article" date="2020" name="G3 (Bethesda)">
        <title>Genetic Underpinnings of Host Manipulation by Ophiocordyceps as Revealed by Comparative Transcriptomics.</title>
        <authorList>
            <person name="Will I."/>
            <person name="Das B."/>
            <person name="Trinh T."/>
            <person name="Brachmann A."/>
            <person name="Ohm R.A."/>
            <person name="de Bekker C."/>
        </authorList>
    </citation>
    <scope>NUCLEOTIDE SEQUENCE [LARGE SCALE GENOMIC DNA]</scope>
    <source>
        <strain evidence="4 5">EC05</strain>
    </source>
</reference>
<protein>
    <submittedName>
        <fullName evidence="4">Protein phosphatase 2C</fullName>
    </submittedName>
</protein>
<dbReference type="Proteomes" id="UP000562929">
    <property type="component" value="Unassembled WGS sequence"/>
</dbReference>
<dbReference type="PANTHER" id="PTHR13832:SF792">
    <property type="entry name" value="GM14286P"/>
    <property type="match status" value="1"/>
</dbReference>
<keyword evidence="2" id="KW-0812">Transmembrane</keyword>